<dbReference type="AlphaFoldDB" id="A0A9P8JDG8"/>
<reference evidence="2" key="2">
    <citation type="submission" date="2021-08" db="EMBL/GenBank/DDBJ databases">
        <authorList>
            <person name="Gostincar C."/>
            <person name="Sun X."/>
            <person name="Song Z."/>
            <person name="Gunde-Cimerman N."/>
        </authorList>
    </citation>
    <scope>NUCLEOTIDE SEQUENCE</scope>
    <source>
        <strain evidence="2">EXF-9911</strain>
    </source>
</reference>
<protein>
    <submittedName>
        <fullName evidence="2">Uncharacterized protein</fullName>
    </submittedName>
</protein>
<evidence type="ECO:0000313" key="2">
    <source>
        <dbReference type="EMBL" id="KAG9700641.1"/>
    </source>
</evidence>
<feature type="compositionally biased region" description="Basic and acidic residues" evidence="1">
    <location>
        <begin position="1"/>
        <end position="17"/>
    </location>
</feature>
<sequence length="175" mass="20127">MSTHELNLESEDHDRLHGSVTEPSQFPPQPVRETAAQVLLYPRLKRHNSEVNPGLDQDEETHIIEASLEIGYEDLPWMINAEYCKTVERLYESVRGHFDDVLENRQTNKTQAIVEISLITQDTDFGIEDDPGNQPLLNEYWKHAADANSEETSGKVIVVRIRDRFLDNQTLQDTN</sequence>
<evidence type="ECO:0000313" key="3">
    <source>
        <dbReference type="Proteomes" id="UP000779574"/>
    </source>
</evidence>
<feature type="non-terminal residue" evidence="2">
    <location>
        <position position="175"/>
    </location>
</feature>
<dbReference type="Proteomes" id="UP000779574">
    <property type="component" value="Unassembled WGS sequence"/>
</dbReference>
<comment type="caution">
    <text evidence="2">The sequence shown here is derived from an EMBL/GenBank/DDBJ whole genome shotgun (WGS) entry which is preliminary data.</text>
</comment>
<gene>
    <name evidence="2" type="ORF">KCU76_g614</name>
</gene>
<accession>A0A9P8JDG8</accession>
<name>A0A9P8JDG8_AURME</name>
<reference evidence="2" key="1">
    <citation type="journal article" date="2021" name="J Fungi (Basel)">
        <title>Virulence traits and population genomics of the black yeast Aureobasidium melanogenum.</title>
        <authorList>
            <person name="Cernosa A."/>
            <person name="Sun X."/>
            <person name="Gostincar C."/>
            <person name="Fang C."/>
            <person name="Gunde-Cimerman N."/>
            <person name="Song Z."/>
        </authorList>
    </citation>
    <scope>NUCLEOTIDE SEQUENCE</scope>
    <source>
        <strain evidence="2">EXF-9911</strain>
    </source>
</reference>
<evidence type="ECO:0000256" key="1">
    <source>
        <dbReference type="SAM" id="MobiDB-lite"/>
    </source>
</evidence>
<organism evidence="2 3">
    <name type="scientific">Aureobasidium melanogenum</name>
    <name type="common">Aureobasidium pullulans var. melanogenum</name>
    <dbReference type="NCBI Taxonomy" id="46634"/>
    <lineage>
        <taxon>Eukaryota</taxon>
        <taxon>Fungi</taxon>
        <taxon>Dikarya</taxon>
        <taxon>Ascomycota</taxon>
        <taxon>Pezizomycotina</taxon>
        <taxon>Dothideomycetes</taxon>
        <taxon>Dothideomycetidae</taxon>
        <taxon>Dothideales</taxon>
        <taxon>Saccotheciaceae</taxon>
        <taxon>Aureobasidium</taxon>
    </lineage>
</organism>
<proteinExistence type="predicted"/>
<dbReference type="EMBL" id="JAHFXF010000012">
    <property type="protein sequence ID" value="KAG9700641.1"/>
    <property type="molecule type" value="Genomic_DNA"/>
</dbReference>
<feature type="region of interest" description="Disordered" evidence="1">
    <location>
        <begin position="1"/>
        <end position="28"/>
    </location>
</feature>